<comment type="pathway">
    <text evidence="10">Carbohydrate degradation; glycolysis; D-glyceraldehyde 3-phosphate and glycerone phosphate from D-glucose: step 3/4.</text>
</comment>
<dbReference type="NCBIfam" id="TIGR02477">
    <property type="entry name" value="PFKA_PPi"/>
    <property type="match status" value="1"/>
</dbReference>
<dbReference type="Gene3D" id="1.10.10.480">
    <property type="entry name" value="Phosphofructokinase, domain 3"/>
    <property type="match status" value="1"/>
</dbReference>
<sequence length="592" mass="63702">MLSPSSKKHKSLEPRLDLFAADSPLQESRRQWVPPRPLVLRGPFQIKESPSGASGKGPSSDVHNAFKHLKGSAAVTLVATAATGASANKQTNGPQNRSGTNSVSNGHAKDPESLRIGIVLSGGQAPGGHNVIGGLLDYLLERRLGSQLIGFKNGPGGILTKSCMDITDTIMAEFRNQGGFHLIGSGRDKIESKEQLTVAASVVKELDLDGLVVCGGDDSNTNAAVLAEDFASRGLKTCVIGVPKTIDGDLKNSQVATSFGFDTACKVYSEQIGNLMMDALSAKKYYHFVRLMGRAASHITLECALQTHPQAAIICEEVHQQDRTLADIVDEIADIVAGRAEEGKNYGIVLIPEGLIEHVPQIGALIAELNELLADVTTDVQSHDAVLTRLSPANLAVFEFLPACTRQQLLLDRDPHGNVQVSRIETEQLLLQLVELELDKRRKEDKFCGKFAGLTHYFGYEGRCSFPTNFDAAYCSTLGYVAGALVAEGKTGLMATASSLDKPCADWTVGGYPLIDMMCIERRRGKDKPVIKKALVELEGPVFKAFQQMRSKWAQGDCFRSPGPIQFSGPHADAANFTLALELGTVQPIQIV</sequence>
<gene>
    <name evidence="10" type="primary">PFP-BETA</name>
    <name evidence="13" type="ORF">WJX75_002308</name>
</gene>
<dbReference type="PANTHER" id="PTHR43650:SF1">
    <property type="entry name" value="PYROPHOSPHATE--FRUCTOSE 6-PHOSPHATE 1-PHOSPHOTRANSFERASE SUBUNIT BETA 2"/>
    <property type="match status" value="1"/>
</dbReference>
<feature type="binding site" evidence="10">
    <location>
        <position position="123"/>
    </location>
    <ligand>
        <name>diphosphate</name>
        <dbReference type="ChEBI" id="CHEBI:33019"/>
    </ligand>
</feature>
<evidence type="ECO:0000256" key="1">
    <source>
        <dbReference type="ARBA" id="ARBA00001946"/>
    </source>
</evidence>
<dbReference type="Gene3D" id="3.40.50.450">
    <property type="match status" value="1"/>
</dbReference>
<evidence type="ECO:0000313" key="13">
    <source>
        <dbReference type="EMBL" id="KAK9917246.1"/>
    </source>
</evidence>
<protein>
    <recommendedName>
        <fullName evidence="10">Pyrophosphate--fructose 6-phosphate 1-phosphotransferase subunit beta</fullName>
        <shortName evidence="10">PFP</shortName>
        <ecNumber evidence="10">2.7.1.90</ecNumber>
    </recommendedName>
    <alternativeName>
        <fullName evidence="10">6-phosphofructokinase, pyrophosphate dependent</fullName>
    </alternativeName>
    <alternativeName>
        <fullName evidence="10">PPi-PFK</fullName>
    </alternativeName>
    <alternativeName>
        <fullName evidence="10">Pyrophosphate-dependent 6-phosphofructose-1-kinase</fullName>
    </alternativeName>
</protein>
<feature type="compositionally biased region" description="Low complexity" evidence="11">
    <location>
        <begin position="49"/>
        <end position="60"/>
    </location>
</feature>
<comment type="similarity">
    <text evidence="10">Belongs to the phosphofructokinase type A (PFKA) family. PPi-dependent PFK group II subfamily. Clade 'Long' sub-subfamily.</text>
</comment>
<evidence type="ECO:0000256" key="2">
    <source>
        <dbReference type="ARBA" id="ARBA00003138"/>
    </source>
</evidence>
<name>A0ABR2YZV0_9CHLO</name>
<comment type="subunit">
    <text evidence="10">Tetramer of two alpha (regulatory) and two beta (catalytic) chains.</text>
</comment>
<keyword evidence="4 10" id="KW-0808">Transferase</keyword>
<dbReference type="PRINTS" id="PR00476">
    <property type="entry name" value="PHFRCTKINASE"/>
</dbReference>
<evidence type="ECO:0000256" key="11">
    <source>
        <dbReference type="SAM" id="MobiDB-lite"/>
    </source>
</evidence>
<comment type="catalytic activity">
    <reaction evidence="9 10">
        <text>beta-D-fructose 6-phosphate + diphosphate = beta-D-fructose 1,6-bisphosphate + phosphate + H(+)</text>
        <dbReference type="Rhea" id="RHEA:13613"/>
        <dbReference type="ChEBI" id="CHEBI:15378"/>
        <dbReference type="ChEBI" id="CHEBI:32966"/>
        <dbReference type="ChEBI" id="CHEBI:33019"/>
        <dbReference type="ChEBI" id="CHEBI:43474"/>
        <dbReference type="ChEBI" id="CHEBI:57634"/>
        <dbReference type="EC" id="2.7.1.90"/>
    </reaction>
</comment>
<keyword evidence="14" id="KW-1185">Reference proteome</keyword>
<comment type="function">
    <text evidence="10">Catalytic subunit of pyrophosphate--fructose 6-phosphate 1-phosphotransferase. Catalyzes the phosphorylation of D-fructose 6-phosphate, the first committing step of glycolysis. Uses inorganic phosphate (PPi) as phosphoryl donor instead of ATP like common ATP-dependent phosphofructokinases (ATP-PFKs), which renders the reaction reversible, and can thus function both in glycolysis and gluconeogenesis.</text>
</comment>
<evidence type="ECO:0000256" key="7">
    <source>
        <dbReference type="ARBA" id="ARBA00022842"/>
    </source>
</evidence>
<dbReference type="Proteomes" id="UP001491310">
    <property type="component" value="Unassembled WGS sequence"/>
</dbReference>
<dbReference type="HAMAP" id="MF_01980">
    <property type="entry name" value="Phosphofructokinase_II_Long"/>
    <property type="match status" value="1"/>
</dbReference>
<feature type="site" description="Important for catalytic activity and substrate specificity; stabilizes the transition state when the phosphoryl donor is PPi; prevents ATP from binding by mimicking the alpha-phosphate group of ATP" evidence="10">
    <location>
        <position position="218"/>
    </location>
</feature>
<keyword evidence="5 10" id="KW-0479">Metal-binding</keyword>
<evidence type="ECO:0000256" key="3">
    <source>
        <dbReference type="ARBA" id="ARBA00022490"/>
    </source>
</evidence>
<keyword evidence="8 10" id="KW-0324">Glycolysis</keyword>
<dbReference type="InterPro" id="IPR011183">
    <property type="entry name" value="PfpB_PPi_PFK"/>
</dbReference>
<organism evidence="13 14">
    <name type="scientific">Coccomyxa subellipsoidea</name>
    <dbReference type="NCBI Taxonomy" id="248742"/>
    <lineage>
        <taxon>Eukaryota</taxon>
        <taxon>Viridiplantae</taxon>
        <taxon>Chlorophyta</taxon>
        <taxon>core chlorophytes</taxon>
        <taxon>Trebouxiophyceae</taxon>
        <taxon>Trebouxiophyceae incertae sedis</taxon>
        <taxon>Coccomyxaceae</taxon>
        <taxon>Coccomyxa</taxon>
    </lineage>
</organism>
<dbReference type="EMBL" id="JALJOT010000002">
    <property type="protein sequence ID" value="KAK9917246.1"/>
    <property type="molecule type" value="Genomic_DNA"/>
</dbReference>
<evidence type="ECO:0000256" key="5">
    <source>
        <dbReference type="ARBA" id="ARBA00022723"/>
    </source>
</evidence>
<feature type="binding site" evidence="10">
    <location>
        <begin position="292"/>
        <end position="294"/>
    </location>
    <ligand>
        <name>substrate</name>
    </ligand>
</feature>
<comment type="function">
    <text evidence="2">Catalyzes the phosphorylation of D-fructose 6-phosphate, the first committing step of glycolysis. Uses inorganic phosphate (PPi) as phosphoryl donor instead of ATP like common ATP-dependent phosphofructokinases (ATP-PFKs), which renders the reaction reversible, and can thus function both in glycolysis and gluconeogenesis. Consistently, PPi-PFK can replace the enzymes of both the forward (ATP-PFK) and reverse (fructose-bisphosphatase (FBPase)) reactions.</text>
</comment>
<keyword evidence="7 10" id="KW-0460">Magnesium</keyword>
<keyword evidence="3 10" id="KW-0963">Cytoplasm</keyword>
<feature type="binding site" evidence="10">
    <location>
        <position position="217"/>
    </location>
    <ligand>
        <name>Mg(2+)</name>
        <dbReference type="ChEBI" id="CHEBI:18420"/>
        <note>catalytic</note>
    </ligand>
</feature>
<feature type="active site" description="Proton acceptor" evidence="10">
    <location>
        <position position="247"/>
    </location>
</feature>
<feature type="region of interest" description="Disordered" evidence="11">
    <location>
        <begin position="43"/>
        <end position="64"/>
    </location>
</feature>
<dbReference type="Gene3D" id="3.40.50.460">
    <property type="entry name" value="Phosphofructokinase domain"/>
    <property type="match status" value="1"/>
</dbReference>
<feature type="compositionally biased region" description="Polar residues" evidence="11">
    <location>
        <begin position="88"/>
        <end position="105"/>
    </location>
</feature>
<reference evidence="13 14" key="1">
    <citation type="journal article" date="2024" name="Nat. Commun.">
        <title>Phylogenomics reveals the evolutionary origins of lichenization in chlorophyte algae.</title>
        <authorList>
            <person name="Puginier C."/>
            <person name="Libourel C."/>
            <person name="Otte J."/>
            <person name="Skaloud P."/>
            <person name="Haon M."/>
            <person name="Grisel S."/>
            <person name="Petersen M."/>
            <person name="Berrin J.G."/>
            <person name="Delaux P.M."/>
            <person name="Dal Grande F."/>
            <person name="Keller J."/>
        </authorList>
    </citation>
    <scope>NUCLEOTIDE SEQUENCE [LARGE SCALE GENOMIC DNA]</scope>
    <source>
        <strain evidence="13 14">SAG 216-7</strain>
    </source>
</reference>
<evidence type="ECO:0000256" key="10">
    <source>
        <dbReference type="HAMAP-Rule" id="MF_03185"/>
    </source>
</evidence>
<dbReference type="InterPro" id="IPR000023">
    <property type="entry name" value="Phosphofructokinase_dom"/>
</dbReference>
<evidence type="ECO:0000256" key="9">
    <source>
        <dbReference type="ARBA" id="ARBA00048072"/>
    </source>
</evidence>
<feature type="binding site" evidence="10">
    <location>
        <begin position="245"/>
        <end position="247"/>
    </location>
    <ligand>
        <name>substrate</name>
    </ligand>
</feature>
<dbReference type="PANTHER" id="PTHR43650">
    <property type="entry name" value="PYROPHOSPHATE--FRUCTOSE 6-PHOSPHATE 1-PHOSPHOTRANSFERASE"/>
    <property type="match status" value="1"/>
</dbReference>
<accession>A0ABR2YZV0</accession>
<dbReference type="Pfam" id="PF00365">
    <property type="entry name" value="PFK"/>
    <property type="match status" value="1"/>
</dbReference>
<comment type="subcellular location">
    <subcellularLocation>
        <location evidence="10">Cytoplasm</location>
    </subcellularLocation>
</comment>
<proteinExistence type="inferred from homology"/>
<feature type="site" description="Important for catalytic activity; stabilizes the transition state when the phosphoryl donor is PPi" evidence="10">
    <location>
        <position position="244"/>
    </location>
</feature>
<evidence type="ECO:0000256" key="6">
    <source>
        <dbReference type="ARBA" id="ARBA00022777"/>
    </source>
</evidence>
<comment type="caution">
    <text evidence="10">Lacks conserved residue(s) required for the propagation of feature annotation.</text>
</comment>
<feature type="binding site" evidence="10">
    <location>
        <position position="353"/>
    </location>
    <ligand>
        <name>substrate</name>
    </ligand>
</feature>
<keyword evidence="10" id="KW-0021">Allosteric enzyme</keyword>
<dbReference type="EC" id="2.7.1.90" evidence="10"/>
<feature type="domain" description="Phosphofructokinase" evidence="12">
    <location>
        <begin position="115"/>
        <end position="368"/>
    </location>
</feature>
<feature type="region of interest" description="Disordered" evidence="11">
    <location>
        <begin position="85"/>
        <end position="108"/>
    </location>
</feature>
<feature type="binding site" evidence="10">
    <location>
        <begin position="460"/>
        <end position="463"/>
    </location>
    <ligand>
        <name>substrate</name>
    </ligand>
</feature>
<keyword evidence="6 10" id="KW-0418">Kinase</keyword>
<evidence type="ECO:0000256" key="8">
    <source>
        <dbReference type="ARBA" id="ARBA00023152"/>
    </source>
</evidence>
<dbReference type="SUPFAM" id="SSF53784">
    <property type="entry name" value="Phosphofructokinase"/>
    <property type="match status" value="1"/>
</dbReference>
<dbReference type="InterPro" id="IPR035966">
    <property type="entry name" value="PKF_sf"/>
</dbReference>
<feature type="binding site" evidence="10">
    <location>
        <begin position="284"/>
        <end position="285"/>
    </location>
    <ligand>
        <name>substrate</name>
        <note>ligand shared between dimeric partners</note>
    </ligand>
</feature>
<comment type="activity regulation">
    <text evidence="10">Allosterically activated by fructose 2,6-bisphosphate.</text>
</comment>
<dbReference type="InterPro" id="IPR022953">
    <property type="entry name" value="ATP_PFK"/>
</dbReference>
<comment type="cofactor">
    <cofactor evidence="1 10">
        <name>Mg(2+)</name>
        <dbReference type="ChEBI" id="CHEBI:18420"/>
    </cofactor>
</comment>
<evidence type="ECO:0000259" key="12">
    <source>
        <dbReference type="Pfam" id="PF00365"/>
    </source>
</evidence>
<evidence type="ECO:0000256" key="4">
    <source>
        <dbReference type="ARBA" id="ARBA00022679"/>
    </source>
</evidence>
<comment type="caution">
    <text evidence="13">The sequence shown here is derived from an EMBL/GenBank/DDBJ whole genome shotgun (WGS) entry which is preliminary data.</text>
</comment>
<evidence type="ECO:0000313" key="14">
    <source>
        <dbReference type="Proteomes" id="UP001491310"/>
    </source>
</evidence>
<dbReference type="NCBIfam" id="NF005482">
    <property type="entry name" value="PRK07085.1"/>
    <property type="match status" value="1"/>
</dbReference>